<keyword evidence="5 7" id="KW-0694">RNA-binding</keyword>
<dbReference type="GO" id="GO:0003724">
    <property type="term" value="F:RNA helicase activity"/>
    <property type="evidence" value="ECO:0007669"/>
    <property type="project" value="UniProtKB-EC"/>
</dbReference>
<dbReference type="PROSITE" id="PS51194">
    <property type="entry name" value="HELICASE_CTER"/>
    <property type="match status" value="1"/>
</dbReference>
<keyword evidence="3 6" id="KW-0347">Helicase</keyword>
<dbReference type="GO" id="GO:0003723">
    <property type="term" value="F:RNA binding"/>
    <property type="evidence" value="ECO:0007669"/>
    <property type="project" value="UniProtKB-UniRule"/>
</dbReference>
<comment type="catalytic activity">
    <reaction evidence="7">
        <text>ATP + H2O = ADP + phosphate + H(+)</text>
        <dbReference type="Rhea" id="RHEA:13065"/>
        <dbReference type="ChEBI" id="CHEBI:15377"/>
        <dbReference type="ChEBI" id="CHEBI:15378"/>
        <dbReference type="ChEBI" id="CHEBI:30616"/>
        <dbReference type="ChEBI" id="CHEBI:43474"/>
        <dbReference type="ChEBI" id="CHEBI:456216"/>
        <dbReference type="EC" id="3.6.4.13"/>
    </reaction>
</comment>
<evidence type="ECO:0000256" key="6">
    <source>
        <dbReference type="RuleBase" id="RU000492"/>
    </source>
</evidence>
<dbReference type="InterPro" id="IPR011545">
    <property type="entry name" value="DEAD/DEAH_box_helicase_dom"/>
</dbReference>
<dbReference type="InterPro" id="IPR027417">
    <property type="entry name" value="P-loop_NTPase"/>
</dbReference>
<evidence type="ECO:0000256" key="7">
    <source>
        <dbReference type="RuleBase" id="RU365068"/>
    </source>
</evidence>
<keyword evidence="1 6" id="KW-0547">Nucleotide-binding</keyword>
<evidence type="ECO:0000313" key="11">
    <source>
        <dbReference type="Proteomes" id="UP001431783"/>
    </source>
</evidence>
<feature type="domain" description="Helicase C-terminal" evidence="9">
    <location>
        <begin position="133"/>
        <end position="282"/>
    </location>
</feature>
<name>A0AAW1VDH3_9CUCU</name>
<dbReference type="Pfam" id="PF00271">
    <property type="entry name" value="Helicase_C"/>
    <property type="match status" value="1"/>
</dbReference>
<sequence>MKHTAGFDLRELEFLVIDEADRVLDNIQHDWLYHLENHLKQEDPVQHTAKVLNLFSLQKKRHPQKLLFSATLSQDPEKLQKLSLFQPKLFTSIVAENENLAETKISETFVGKYTTPNELTEQYIVCSLDIKPLILYKYIKMQNLTRTMVFTNSVSDAHRLCILLRKLFDNKLRIEELNSILDMKKRKQFIADFLKGTISIIICTDALARGIDIPDVQCVISYSSPKHLKTYIHRAGRTARAGSLGTAVTLLHDSQLGHFKGLLKQAEKNNVEEVVVPTEDLKPLAKRYEQALKQLKKSVLLKEEEDYNNIRRTKRAIQ</sequence>
<organism evidence="10 11">
    <name type="scientific">Henosepilachna vigintioctopunctata</name>
    <dbReference type="NCBI Taxonomy" id="420089"/>
    <lineage>
        <taxon>Eukaryota</taxon>
        <taxon>Metazoa</taxon>
        <taxon>Ecdysozoa</taxon>
        <taxon>Arthropoda</taxon>
        <taxon>Hexapoda</taxon>
        <taxon>Insecta</taxon>
        <taxon>Pterygota</taxon>
        <taxon>Neoptera</taxon>
        <taxon>Endopterygota</taxon>
        <taxon>Coleoptera</taxon>
        <taxon>Polyphaga</taxon>
        <taxon>Cucujiformia</taxon>
        <taxon>Coccinelloidea</taxon>
        <taxon>Coccinellidae</taxon>
        <taxon>Epilachninae</taxon>
        <taxon>Epilachnini</taxon>
        <taxon>Henosepilachna</taxon>
    </lineage>
</organism>
<keyword evidence="2 6" id="KW-0378">Hydrolase</keyword>
<feature type="domain" description="Helicase ATP-binding" evidence="8">
    <location>
        <begin position="1"/>
        <end position="90"/>
    </location>
</feature>
<reference evidence="10 11" key="1">
    <citation type="submission" date="2023-03" db="EMBL/GenBank/DDBJ databases">
        <title>Genome insight into feeding habits of ladybird beetles.</title>
        <authorList>
            <person name="Li H.-S."/>
            <person name="Huang Y.-H."/>
            <person name="Pang H."/>
        </authorList>
    </citation>
    <scope>NUCLEOTIDE SEQUENCE [LARGE SCALE GENOMIC DNA]</scope>
    <source>
        <strain evidence="10">SYSU_2023b</strain>
        <tissue evidence="10">Whole body</tissue>
    </source>
</reference>
<dbReference type="GO" id="GO:0016787">
    <property type="term" value="F:hydrolase activity"/>
    <property type="evidence" value="ECO:0007669"/>
    <property type="project" value="UniProtKB-KW"/>
</dbReference>
<dbReference type="AlphaFoldDB" id="A0AAW1VDH3"/>
<dbReference type="SUPFAM" id="SSF52540">
    <property type="entry name" value="P-loop containing nucleoside triphosphate hydrolases"/>
    <property type="match status" value="1"/>
</dbReference>
<accession>A0AAW1VDH3</accession>
<dbReference type="Gene3D" id="3.40.50.300">
    <property type="entry name" value="P-loop containing nucleotide triphosphate hydrolases"/>
    <property type="match status" value="2"/>
</dbReference>
<evidence type="ECO:0000256" key="5">
    <source>
        <dbReference type="ARBA" id="ARBA00022884"/>
    </source>
</evidence>
<evidence type="ECO:0000256" key="2">
    <source>
        <dbReference type="ARBA" id="ARBA00022801"/>
    </source>
</evidence>
<dbReference type="InterPro" id="IPR000629">
    <property type="entry name" value="RNA-helicase_DEAD-box_CS"/>
</dbReference>
<dbReference type="CDD" id="cd18787">
    <property type="entry name" value="SF2_C_DEAD"/>
    <property type="match status" value="1"/>
</dbReference>
<dbReference type="PANTHER" id="PTHR24031">
    <property type="entry name" value="RNA HELICASE"/>
    <property type="match status" value="1"/>
</dbReference>
<comment type="caution">
    <text evidence="10">The sequence shown here is derived from an EMBL/GenBank/DDBJ whole genome shotgun (WGS) entry which is preliminary data.</text>
</comment>
<dbReference type="GO" id="GO:0005524">
    <property type="term" value="F:ATP binding"/>
    <property type="evidence" value="ECO:0007669"/>
    <property type="project" value="UniProtKB-UniRule"/>
</dbReference>
<protein>
    <recommendedName>
        <fullName evidence="7">ATP-dependent RNA helicase</fullName>
        <ecNumber evidence="7">3.6.4.13</ecNumber>
    </recommendedName>
</protein>
<dbReference type="SMART" id="SM00490">
    <property type="entry name" value="HELICc"/>
    <property type="match status" value="1"/>
</dbReference>
<dbReference type="PROSITE" id="PS51192">
    <property type="entry name" value="HELICASE_ATP_BIND_1"/>
    <property type="match status" value="1"/>
</dbReference>
<keyword evidence="4 6" id="KW-0067">ATP-binding</keyword>
<dbReference type="EC" id="3.6.4.13" evidence="7"/>
<dbReference type="Proteomes" id="UP001431783">
    <property type="component" value="Unassembled WGS sequence"/>
</dbReference>
<evidence type="ECO:0000256" key="4">
    <source>
        <dbReference type="ARBA" id="ARBA00022840"/>
    </source>
</evidence>
<evidence type="ECO:0000256" key="3">
    <source>
        <dbReference type="ARBA" id="ARBA00022806"/>
    </source>
</evidence>
<gene>
    <name evidence="10" type="ORF">WA026_013459</name>
</gene>
<evidence type="ECO:0000313" key="10">
    <source>
        <dbReference type="EMBL" id="KAK9891141.1"/>
    </source>
</evidence>
<evidence type="ECO:0000256" key="1">
    <source>
        <dbReference type="ARBA" id="ARBA00022741"/>
    </source>
</evidence>
<proteinExistence type="inferred from homology"/>
<dbReference type="InterPro" id="IPR001650">
    <property type="entry name" value="Helicase_C-like"/>
</dbReference>
<dbReference type="InterPro" id="IPR014001">
    <property type="entry name" value="Helicase_ATP-bd"/>
</dbReference>
<keyword evidence="11" id="KW-1185">Reference proteome</keyword>
<dbReference type="EMBL" id="JARQZJ010000127">
    <property type="protein sequence ID" value="KAK9891141.1"/>
    <property type="molecule type" value="Genomic_DNA"/>
</dbReference>
<evidence type="ECO:0000259" key="8">
    <source>
        <dbReference type="PROSITE" id="PS51192"/>
    </source>
</evidence>
<dbReference type="PROSITE" id="PS00039">
    <property type="entry name" value="DEAD_ATP_HELICASE"/>
    <property type="match status" value="1"/>
</dbReference>
<comment type="similarity">
    <text evidence="6">Belongs to the DEAD box helicase family.</text>
</comment>
<comment type="function">
    <text evidence="7">RNA helicase.</text>
</comment>
<comment type="domain">
    <text evidence="7">The Q motif is unique to and characteristic of the DEAD box family of RNA helicases and controls ATP binding and hydrolysis.</text>
</comment>
<evidence type="ECO:0000259" key="9">
    <source>
        <dbReference type="PROSITE" id="PS51194"/>
    </source>
</evidence>
<dbReference type="Pfam" id="PF00270">
    <property type="entry name" value="DEAD"/>
    <property type="match status" value="1"/>
</dbReference>